<proteinExistence type="predicted"/>
<dbReference type="AlphaFoldDB" id="A0A381PRF5"/>
<gene>
    <name evidence="2" type="ORF">METZ01_LOCUS21912</name>
</gene>
<feature type="compositionally biased region" description="Low complexity" evidence="1">
    <location>
        <begin position="19"/>
        <end position="31"/>
    </location>
</feature>
<organism evidence="2">
    <name type="scientific">marine metagenome</name>
    <dbReference type="NCBI Taxonomy" id="408172"/>
    <lineage>
        <taxon>unclassified sequences</taxon>
        <taxon>metagenomes</taxon>
        <taxon>ecological metagenomes</taxon>
    </lineage>
</organism>
<name>A0A381PRF5_9ZZZZ</name>
<dbReference type="EMBL" id="UINC01001050">
    <property type="protein sequence ID" value="SUZ69058.1"/>
    <property type="molecule type" value="Genomic_DNA"/>
</dbReference>
<evidence type="ECO:0000256" key="1">
    <source>
        <dbReference type="SAM" id="MobiDB-lite"/>
    </source>
</evidence>
<feature type="region of interest" description="Disordered" evidence="1">
    <location>
        <begin position="14"/>
        <end position="42"/>
    </location>
</feature>
<reference evidence="2" key="1">
    <citation type="submission" date="2018-05" db="EMBL/GenBank/DDBJ databases">
        <authorList>
            <person name="Lanie J.A."/>
            <person name="Ng W.-L."/>
            <person name="Kazmierczak K.M."/>
            <person name="Andrzejewski T.M."/>
            <person name="Davidsen T.M."/>
            <person name="Wayne K.J."/>
            <person name="Tettelin H."/>
            <person name="Glass J.I."/>
            <person name="Rusch D."/>
            <person name="Podicherti R."/>
            <person name="Tsui H.-C.T."/>
            <person name="Winkler M.E."/>
        </authorList>
    </citation>
    <scope>NUCLEOTIDE SEQUENCE</scope>
</reference>
<evidence type="ECO:0000313" key="2">
    <source>
        <dbReference type="EMBL" id="SUZ69058.1"/>
    </source>
</evidence>
<sequence length="69" mass="7493">MVVSTVMIVGMATACTGGSEEPTLSPSPTKTPTERPTPEAAGGLERLKLELANNRGLWESQKIKKYRFE</sequence>
<protein>
    <submittedName>
        <fullName evidence="2">Uncharacterized protein</fullName>
    </submittedName>
</protein>
<accession>A0A381PRF5</accession>